<reference evidence="4" key="4">
    <citation type="journal article" date="2008" name="Nucleic Acids Res.">
        <title>The rice annotation project database (RAP-DB): 2008 update.</title>
        <authorList>
            <consortium name="The rice annotation project (RAP)"/>
        </authorList>
    </citation>
    <scope>GENOME REANNOTATION</scope>
    <source>
        <strain evidence="4">cv. Nipponbare</strain>
    </source>
</reference>
<reference evidence="4" key="3">
    <citation type="journal article" date="2005" name="Nature">
        <title>The map-based sequence of the rice genome.</title>
        <authorList>
            <consortium name="International rice genome sequencing project (IRGSP)"/>
            <person name="Matsumoto T."/>
            <person name="Wu J."/>
            <person name="Kanamori H."/>
            <person name="Katayose Y."/>
            <person name="Fujisawa M."/>
            <person name="Namiki N."/>
            <person name="Mizuno H."/>
            <person name="Yamamoto K."/>
            <person name="Antonio B.A."/>
            <person name="Baba T."/>
            <person name="Sakata K."/>
            <person name="Nagamura Y."/>
            <person name="Aoki H."/>
            <person name="Arikawa K."/>
            <person name="Arita K."/>
            <person name="Bito T."/>
            <person name="Chiden Y."/>
            <person name="Fujitsuka N."/>
            <person name="Fukunaka R."/>
            <person name="Hamada M."/>
            <person name="Harada C."/>
            <person name="Hayashi A."/>
            <person name="Hijishita S."/>
            <person name="Honda M."/>
            <person name="Hosokawa S."/>
            <person name="Ichikawa Y."/>
            <person name="Idonuma A."/>
            <person name="Iijima M."/>
            <person name="Ikeda M."/>
            <person name="Ikeno M."/>
            <person name="Ito K."/>
            <person name="Ito S."/>
            <person name="Ito T."/>
            <person name="Ito Y."/>
            <person name="Ito Y."/>
            <person name="Iwabuchi A."/>
            <person name="Kamiya K."/>
            <person name="Karasawa W."/>
            <person name="Kurita K."/>
            <person name="Katagiri S."/>
            <person name="Kikuta A."/>
            <person name="Kobayashi H."/>
            <person name="Kobayashi N."/>
            <person name="Machita K."/>
            <person name="Maehara T."/>
            <person name="Masukawa M."/>
            <person name="Mizubayashi T."/>
            <person name="Mukai Y."/>
            <person name="Nagasaki H."/>
            <person name="Nagata Y."/>
            <person name="Naito S."/>
            <person name="Nakashima M."/>
            <person name="Nakama Y."/>
            <person name="Nakamichi Y."/>
            <person name="Nakamura M."/>
            <person name="Meguro A."/>
            <person name="Negishi M."/>
            <person name="Ohta I."/>
            <person name="Ohta T."/>
            <person name="Okamoto M."/>
            <person name="Ono N."/>
            <person name="Saji S."/>
            <person name="Sakaguchi M."/>
            <person name="Sakai K."/>
            <person name="Shibata M."/>
            <person name="Shimokawa T."/>
            <person name="Song J."/>
            <person name="Takazaki Y."/>
            <person name="Terasawa K."/>
            <person name="Tsugane M."/>
            <person name="Tsuji K."/>
            <person name="Ueda S."/>
            <person name="Waki K."/>
            <person name="Yamagata H."/>
            <person name="Yamamoto M."/>
            <person name="Yamamoto S."/>
            <person name="Yamane H."/>
            <person name="Yoshiki S."/>
            <person name="Yoshihara R."/>
            <person name="Yukawa K."/>
            <person name="Zhong H."/>
            <person name="Yano M."/>
            <person name="Yuan Q."/>
            <person name="Ouyang S."/>
            <person name="Liu J."/>
            <person name="Jones K.M."/>
            <person name="Gansberger K."/>
            <person name="Moffat K."/>
            <person name="Hill J."/>
            <person name="Bera J."/>
            <person name="Fadrosh D."/>
            <person name="Jin S."/>
            <person name="Johri S."/>
            <person name="Kim M."/>
            <person name="Overton L."/>
            <person name="Reardon M."/>
            <person name="Tsitrin T."/>
            <person name="Vuong H."/>
            <person name="Weaver B."/>
            <person name="Ciecko A."/>
            <person name="Tallon L."/>
            <person name="Jackson J."/>
            <person name="Pai G."/>
            <person name="Aken S.V."/>
            <person name="Utterback T."/>
            <person name="Reidmuller S."/>
            <person name="Feldblyum T."/>
            <person name="Hsiao J."/>
            <person name="Zismann V."/>
            <person name="Iobst S."/>
            <person name="de Vazeille A.R."/>
            <person name="Buell C.R."/>
            <person name="Ying K."/>
            <person name="Li Y."/>
            <person name="Lu T."/>
            <person name="Huang Y."/>
            <person name="Zhao Q."/>
            <person name="Feng Q."/>
            <person name="Zhang L."/>
            <person name="Zhu J."/>
            <person name="Weng Q."/>
            <person name="Mu J."/>
            <person name="Lu Y."/>
            <person name="Fan D."/>
            <person name="Liu Y."/>
            <person name="Guan J."/>
            <person name="Zhang Y."/>
            <person name="Yu S."/>
            <person name="Liu X."/>
            <person name="Zhang Y."/>
            <person name="Hong G."/>
            <person name="Han B."/>
            <person name="Choisne N."/>
            <person name="Demange N."/>
            <person name="Orjeda G."/>
            <person name="Samain S."/>
            <person name="Cattolico L."/>
            <person name="Pelletier E."/>
            <person name="Couloux A."/>
            <person name="Segurens B."/>
            <person name="Wincker P."/>
            <person name="D'Hont A."/>
            <person name="Scarpelli C."/>
            <person name="Weissenbach J."/>
            <person name="Salanoubat M."/>
            <person name="Quetier F."/>
            <person name="Yu Y."/>
            <person name="Kim H.R."/>
            <person name="Rambo T."/>
            <person name="Currie J."/>
            <person name="Collura K."/>
            <person name="Luo M."/>
            <person name="Yang T."/>
            <person name="Ammiraju J.S.S."/>
            <person name="Engler F."/>
            <person name="Soderlund C."/>
            <person name="Wing R.A."/>
            <person name="Palmer L.E."/>
            <person name="de la Bastide M."/>
            <person name="Spiegel L."/>
            <person name="Nascimento L."/>
            <person name="Zutavern T."/>
            <person name="O'Shaughnessy A."/>
            <person name="Dike S."/>
            <person name="Dedhia N."/>
            <person name="Preston R."/>
            <person name="Balija V."/>
            <person name="McCombie W.R."/>
            <person name="Chow T."/>
            <person name="Chen H."/>
            <person name="Chung M."/>
            <person name="Chen C."/>
            <person name="Shaw J."/>
            <person name="Wu H."/>
            <person name="Hsiao K."/>
            <person name="Chao Y."/>
            <person name="Chu M."/>
            <person name="Cheng C."/>
            <person name="Hour A."/>
            <person name="Lee P."/>
            <person name="Lin S."/>
            <person name="Lin Y."/>
            <person name="Liou J."/>
            <person name="Liu S."/>
            <person name="Hsing Y."/>
            <person name="Raghuvanshi S."/>
            <person name="Mohanty A."/>
            <person name="Bharti A.K."/>
            <person name="Gaur A."/>
            <person name="Gupta V."/>
            <person name="Kumar D."/>
            <person name="Ravi V."/>
            <person name="Vij S."/>
            <person name="Kapur A."/>
            <person name="Khurana P."/>
            <person name="Khurana P."/>
            <person name="Khurana J.P."/>
            <person name="Tyagi A.K."/>
            <person name="Gaikwad K."/>
            <person name="Singh A."/>
            <person name="Dalal V."/>
            <person name="Srivastava S."/>
            <person name="Dixit A."/>
            <person name="Pal A.K."/>
            <person name="Ghazi I.A."/>
            <person name="Yadav M."/>
            <person name="Pandit A."/>
            <person name="Bhargava A."/>
            <person name="Sureshbabu K."/>
            <person name="Batra K."/>
            <person name="Sharma T.R."/>
            <person name="Mohapatra T."/>
            <person name="Singh N.K."/>
            <person name="Messing J."/>
            <person name="Nelson A.B."/>
            <person name="Fuks G."/>
            <person name="Kavchok S."/>
            <person name="Keizer G."/>
            <person name="Linton E."/>
            <person name="Llaca V."/>
            <person name="Song R."/>
            <person name="Tanyolac B."/>
            <person name="Young S."/>
            <person name="Ho-Il K."/>
            <person name="Hahn J.H."/>
            <person name="Sangsakoo G."/>
            <person name="Vanavichit A."/>
            <person name="de Mattos Luiz.A.T."/>
            <person name="Zimmer P.D."/>
            <person name="Malone G."/>
            <person name="Dellagostin O."/>
            <person name="de Oliveira A.C."/>
            <person name="Bevan M."/>
            <person name="Bancroft I."/>
            <person name="Minx P."/>
            <person name="Cordum H."/>
            <person name="Wilson R."/>
            <person name="Cheng Z."/>
            <person name="Jin W."/>
            <person name="Jiang J."/>
            <person name="Leong S.A."/>
            <person name="Iwama H."/>
            <person name="Gojobori T."/>
            <person name="Itoh T."/>
            <person name="Niimura Y."/>
            <person name="Fujii Y."/>
            <person name="Habara T."/>
            <person name="Sakai H."/>
            <person name="Sato Y."/>
            <person name="Wilson G."/>
            <person name="Kumar K."/>
            <person name="McCouch S."/>
            <person name="Juretic N."/>
            <person name="Hoen D."/>
            <person name="Wright S."/>
            <person name="Bruskiewich R."/>
            <person name="Bureau T."/>
            <person name="Miyao A."/>
            <person name="Hirochika H."/>
            <person name="Nishikawa T."/>
            <person name="Kadowaki K."/>
            <person name="Sugiura M."/>
            <person name="Burr B."/>
            <person name="Sasaki T."/>
        </authorList>
    </citation>
    <scope>NUCLEOTIDE SEQUENCE [LARGE SCALE GENOMIC DNA]</scope>
    <source>
        <strain evidence="4">cv. Nipponbare</strain>
    </source>
</reference>
<evidence type="ECO:0000256" key="1">
    <source>
        <dbReference type="SAM" id="MobiDB-lite"/>
    </source>
</evidence>
<protein>
    <submittedName>
        <fullName evidence="3">Uncharacterized protein</fullName>
    </submittedName>
</protein>
<dbReference type="EMBL" id="AP005395">
    <property type="protein sequence ID" value="BAD46073.1"/>
    <property type="molecule type" value="Genomic_DNA"/>
</dbReference>
<proteinExistence type="predicted"/>
<organism evidence="3 4">
    <name type="scientific">Oryza sativa subsp. japonica</name>
    <name type="common">Rice</name>
    <dbReference type="NCBI Taxonomy" id="39947"/>
    <lineage>
        <taxon>Eukaryota</taxon>
        <taxon>Viridiplantae</taxon>
        <taxon>Streptophyta</taxon>
        <taxon>Embryophyta</taxon>
        <taxon>Tracheophyta</taxon>
        <taxon>Spermatophyta</taxon>
        <taxon>Magnoliopsida</taxon>
        <taxon>Liliopsida</taxon>
        <taxon>Poales</taxon>
        <taxon>Poaceae</taxon>
        <taxon>BOP clade</taxon>
        <taxon>Oryzoideae</taxon>
        <taxon>Oryzeae</taxon>
        <taxon>Oryzinae</taxon>
        <taxon>Oryza</taxon>
        <taxon>Oryza sativa</taxon>
    </lineage>
</organism>
<dbReference type="EMBL" id="AP003935">
    <property type="protein sequence ID" value="BAD45617.1"/>
    <property type="molecule type" value="Genomic_DNA"/>
</dbReference>
<evidence type="ECO:0000313" key="3">
    <source>
        <dbReference type="EMBL" id="BAD46073.1"/>
    </source>
</evidence>
<accession>Q653E4</accession>
<evidence type="ECO:0000313" key="4">
    <source>
        <dbReference type="Proteomes" id="UP000000763"/>
    </source>
</evidence>
<reference evidence="2" key="1">
    <citation type="submission" date="2001-07" db="EMBL/GenBank/DDBJ databases">
        <title>Oryza sativa nipponbare(GA3) genomic DNA, chromosome 6, PAC clone:P0661G04.</title>
        <authorList>
            <person name="Sasaki T."/>
            <person name="Matsumoto T."/>
            <person name="Yamamoto K."/>
        </authorList>
    </citation>
    <scope>NUCLEOTIDE SEQUENCE</scope>
</reference>
<evidence type="ECO:0000313" key="2">
    <source>
        <dbReference type="EMBL" id="BAD45617.1"/>
    </source>
</evidence>
<reference evidence="3" key="2">
    <citation type="submission" date="2002-06" db="EMBL/GenBank/DDBJ databases">
        <title>Oryza sativa nipponbare(GA3) genomic DNA, chromosome 6, PAC clone:P0623A10.</title>
        <authorList>
            <person name="Sasaki T."/>
            <person name="Matsumoto T."/>
            <person name="Katayose Y."/>
        </authorList>
    </citation>
    <scope>NUCLEOTIDE SEQUENCE</scope>
</reference>
<name>Q653E4_ORYSJ</name>
<dbReference type="Proteomes" id="UP000000763">
    <property type="component" value="Chromosome 6"/>
</dbReference>
<feature type="compositionally biased region" description="Polar residues" evidence="1">
    <location>
        <begin position="48"/>
        <end position="66"/>
    </location>
</feature>
<dbReference type="AlphaFoldDB" id="Q653E4"/>
<feature type="region of interest" description="Disordered" evidence="1">
    <location>
        <begin position="32"/>
        <end position="66"/>
    </location>
</feature>
<sequence length="220" mass="23656">MRCGVRVLTRLPWARARLDVPANTTSRREAFPDCGRHYASPRSADCAASTTTETSQRPGGRSASTPTSYAMFDACPYPRGPKGCSPWLHLAKVADEKAVEVATRSAPRSCSWGLDPFPGGLPPHQLGELKLPRAAGLQRDPAAARGRVHANHSHAAAWNGPCMVATCRLAWHGRRWHETTIMDTGWSASAMTSCAPCMHVSDAALAEARAHRLLAVASPQ</sequence>
<gene>
    <name evidence="3" type="ORF">P0623A10.49</name>
    <name evidence="2" type="ORF">P0661G04.22</name>
</gene>